<evidence type="ECO:0000256" key="2">
    <source>
        <dbReference type="ARBA" id="ARBA00013014"/>
    </source>
</evidence>
<dbReference type="EC" id="1.1.1.169" evidence="2"/>
<dbReference type="PROSITE" id="PS51257">
    <property type="entry name" value="PROKAR_LIPOPROTEIN"/>
    <property type="match status" value="1"/>
</dbReference>
<dbReference type="InterPro" id="IPR008927">
    <property type="entry name" value="6-PGluconate_DH-like_C_sf"/>
</dbReference>
<dbReference type="Proteomes" id="UP000238196">
    <property type="component" value="Unassembled WGS sequence"/>
</dbReference>
<dbReference type="FunFam" id="1.10.1040.10:FF:000017">
    <property type="entry name" value="2-dehydropantoate 2-reductase"/>
    <property type="match status" value="1"/>
</dbReference>
<evidence type="ECO:0000256" key="5">
    <source>
        <dbReference type="ARBA" id="ARBA00032024"/>
    </source>
</evidence>
<dbReference type="InterPro" id="IPR013752">
    <property type="entry name" value="KPA_reductase"/>
</dbReference>
<evidence type="ECO:0000256" key="4">
    <source>
        <dbReference type="ARBA" id="ARBA00022655"/>
    </source>
</evidence>
<evidence type="ECO:0000313" key="11">
    <source>
        <dbReference type="Proteomes" id="UP000238196"/>
    </source>
</evidence>
<reference evidence="10 11" key="1">
    <citation type="submission" date="2018-02" db="EMBL/GenBank/DDBJ databases">
        <title>novel marine gammaproteobacteria from coastal saline agro ecosystem.</title>
        <authorList>
            <person name="Krishnan R."/>
            <person name="Ramesh Kumar N."/>
        </authorList>
    </citation>
    <scope>NUCLEOTIDE SEQUENCE [LARGE SCALE GENOMIC DNA]</scope>
    <source>
        <strain evidence="10 11">228</strain>
    </source>
</reference>
<evidence type="ECO:0000259" key="9">
    <source>
        <dbReference type="Pfam" id="PF08546"/>
    </source>
</evidence>
<feature type="domain" description="Ketopantoate reductase N-terminal" evidence="8">
    <location>
        <begin position="8"/>
        <end position="176"/>
    </location>
</feature>
<evidence type="ECO:0000256" key="6">
    <source>
        <dbReference type="ARBA" id="ARBA00048793"/>
    </source>
</evidence>
<comment type="caution">
    <text evidence="10">The sequence shown here is derived from an EMBL/GenBank/DDBJ whole genome shotgun (WGS) entry which is preliminary data.</text>
</comment>
<dbReference type="Gene3D" id="3.40.50.720">
    <property type="entry name" value="NAD(P)-binding Rossmann-like Domain"/>
    <property type="match status" value="1"/>
</dbReference>
<gene>
    <name evidence="10" type="ORF">C4K68_14370</name>
</gene>
<comment type="catalytic activity">
    <reaction evidence="6">
        <text>(R)-pantoate + NADP(+) = 2-dehydropantoate + NADPH + H(+)</text>
        <dbReference type="Rhea" id="RHEA:16233"/>
        <dbReference type="ChEBI" id="CHEBI:11561"/>
        <dbReference type="ChEBI" id="CHEBI:15378"/>
        <dbReference type="ChEBI" id="CHEBI:15980"/>
        <dbReference type="ChEBI" id="CHEBI:57783"/>
        <dbReference type="ChEBI" id="CHEBI:58349"/>
        <dbReference type="EC" id="1.1.1.169"/>
    </reaction>
</comment>
<dbReference type="InterPro" id="IPR051402">
    <property type="entry name" value="KPR-Related"/>
</dbReference>
<dbReference type="PANTHER" id="PTHR21708:SF45">
    <property type="entry name" value="2-DEHYDROPANTOATE 2-REDUCTASE"/>
    <property type="match status" value="1"/>
</dbReference>
<protein>
    <recommendedName>
        <fullName evidence="3">2-dehydropantoate 2-reductase</fullName>
        <ecNumber evidence="2">1.1.1.169</ecNumber>
    </recommendedName>
    <alternativeName>
        <fullName evidence="5">Ketopantoate reductase</fullName>
    </alternativeName>
</protein>
<evidence type="ECO:0000259" key="8">
    <source>
        <dbReference type="Pfam" id="PF02558"/>
    </source>
</evidence>
<dbReference type="InterPro" id="IPR036291">
    <property type="entry name" value="NAD(P)-bd_dom_sf"/>
</dbReference>
<sequence>MTRNLSRVCIAGAGAIGCALAARLGSSAGVAVNVLARGATLAAIAAQGVHLTDLDGEHHCQPRASADPADFGPQQLIFICTKAQALPAILRTLQPAITADTVVVPIVNGVPWWYFKGLGHDEADSRLHSIDPQGELERLLPERHVLGAVTFMTAQTQSPGRVISTNPHLITLGEINNQPSERLEQVRALIETAGIEARSTSSIRDPLWTKIIANLTSNPLSVVSGATLEQLYADPQLTPLVRAILDETLLTAAAYGARISFNPPTFMQLGAGMGAVKTSMLQDYQAGRPLELATIGEAVVELAERIGLQMPMTRHTLSLTRFIAALRHSNTGSQ</sequence>
<accession>A0A2S5KPM0</accession>
<dbReference type="Gene3D" id="1.10.1040.10">
    <property type="entry name" value="N-(1-d-carboxylethyl)-l-norvaline Dehydrogenase, domain 2"/>
    <property type="match status" value="1"/>
</dbReference>
<dbReference type="NCBIfam" id="NF005089">
    <property type="entry name" value="PRK06522.1-4"/>
    <property type="match status" value="1"/>
</dbReference>
<evidence type="ECO:0000313" key="10">
    <source>
        <dbReference type="EMBL" id="PPC76672.1"/>
    </source>
</evidence>
<feature type="signal peptide" evidence="7">
    <location>
        <begin position="1"/>
        <end position="21"/>
    </location>
</feature>
<keyword evidence="4" id="KW-0566">Pantothenate biosynthesis</keyword>
<dbReference type="Pfam" id="PF02558">
    <property type="entry name" value="ApbA"/>
    <property type="match status" value="1"/>
</dbReference>
<dbReference type="InterPro" id="IPR013328">
    <property type="entry name" value="6PGD_dom2"/>
</dbReference>
<feature type="chain" id="PRO_5015610729" description="2-dehydropantoate 2-reductase" evidence="7">
    <location>
        <begin position="22"/>
        <end position="334"/>
    </location>
</feature>
<dbReference type="GO" id="GO:0015940">
    <property type="term" value="P:pantothenate biosynthetic process"/>
    <property type="evidence" value="ECO:0007669"/>
    <property type="project" value="UniProtKB-UniPathway"/>
</dbReference>
<dbReference type="InterPro" id="IPR013332">
    <property type="entry name" value="KPR_N"/>
</dbReference>
<dbReference type="EMBL" id="PRLP01000045">
    <property type="protein sequence ID" value="PPC76672.1"/>
    <property type="molecule type" value="Genomic_DNA"/>
</dbReference>
<dbReference type="SUPFAM" id="SSF48179">
    <property type="entry name" value="6-phosphogluconate dehydrogenase C-terminal domain-like"/>
    <property type="match status" value="1"/>
</dbReference>
<name>A0A2S5KPM0_9PROT</name>
<dbReference type="AlphaFoldDB" id="A0A2S5KPM0"/>
<evidence type="ECO:0000256" key="7">
    <source>
        <dbReference type="SAM" id="SignalP"/>
    </source>
</evidence>
<dbReference type="SUPFAM" id="SSF51735">
    <property type="entry name" value="NAD(P)-binding Rossmann-fold domains"/>
    <property type="match status" value="1"/>
</dbReference>
<evidence type="ECO:0000256" key="1">
    <source>
        <dbReference type="ARBA" id="ARBA00004994"/>
    </source>
</evidence>
<feature type="domain" description="Ketopantoate reductase C-terminal" evidence="9">
    <location>
        <begin position="203"/>
        <end position="322"/>
    </location>
</feature>
<dbReference type="GO" id="GO:0005737">
    <property type="term" value="C:cytoplasm"/>
    <property type="evidence" value="ECO:0007669"/>
    <property type="project" value="TreeGrafter"/>
</dbReference>
<dbReference type="OrthoDB" id="6530772at2"/>
<keyword evidence="7" id="KW-0732">Signal</keyword>
<dbReference type="Pfam" id="PF08546">
    <property type="entry name" value="ApbA_C"/>
    <property type="match status" value="1"/>
</dbReference>
<organism evidence="10 11">
    <name type="scientific">Proteobacteria bacterium 228</name>
    <dbReference type="NCBI Taxonomy" id="2083153"/>
    <lineage>
        <taxon>Bacteria</taxon>
        <taxon>Pseudomonadati</taxon>
        <taxon>Pseudomonadota</taxon>
    </lineage>
</organism>
<dbReference type="UniPathway" id="UPA00028">
    <property type="reaction ID" value="UER00004"/>
</dbReference>
<dbReference type="GO" id="GO:0008677">
    <property type="term" value="F:2-dehydropantoate 2-reductase activity"/>
    <property type="evidence" value="ECO:0007669"/>
    <property type="project" value="UniProtKB-EC"/>
</dbReference>
<comment type="pathway">
    <text evidence="1">Cofactor biosynthesis; (R)-pantothenate biosynthesis; (R)-pantoate from 3-methyl-2-oxobutanoate: step 2/2.</text>
</comment>
<proteinExistence type="predicted"/>
<dbReference type="PANTHER" id="PTHR21708">
    <property type="entry name" value="PROBABLE 2-DEHYDROPANTOATE 2-REDUCTASE"/>
    <property type="match status" value="1"/>
</dbReference>
<evidence type="ECO:0000256" key="3">
    <source>
        <dbReference type="ARBA" id="ARBA00019465"/>
    </source>
</evidence>